<dbReference type="InterPro" id="IPR050534">
    <property type="entry name" value="Coronavir_polyprotein_1ab"/>
</dbReference>
<feature type="domain" description="DNA2/NAM7 helicase helicase" evidence="7">
    <location>
        <begin position="526"/>
        <end position="797"/>
    </location>
</feature>
<organism evidence="9 10">
    <name type="scientific">Fusarium sarcochroum</name>
    <dbReference type="NCBI Taxonomy" id="1208366"/>
    <lineage>
        <taxon>Eukaryota</taxon>
        <taxon>Fungi</taxon>
        <taxon>Dikarya</taxon>
        <taxon>Ascomycota</taxon>
        <taxon>Pezizomycotina</taxon>
        <taxon>Sordariomycetes</taxon>
        <taxon>Hypocreomycetidae</taxon>
        <taxon>Hypocreales</taxon>
        <taxon>Nectriaceae</taxon>
        <taxon>Fusarium</taxon>
        <taxon>Fusarium lateritium species complex</taxon>
    </lineage>
</organism>
<accession>A0A8H4U4X3</accession>
<dbReference type="PANTHER" id="PTHR43788:SF8">
    <property type="entry name" value="DNA-BINDING PROTEIN SMUBP-2"/>
    <property type="match status" value="1"/>
</dbReference>
<dbReference type="InterPro" id="IPR041677">
    <property type="entry name" value="DNA2/NAM7_AAA_11"/>
</dbReference>
<dbReference type="GO" id="GO:0043139">
    <property type="term" value="F:5'-3' DNA helicase activity"/>
    <property type="evidence" value="ECO:0007669"/>
    <property type="project" value="TreeGrafter"/>
</dbReference>
<protein>
    <recommendedName>
        <fullName evidence="11">DNA2/NAM7 helicase-like C-terminal domain-containing protein</fullName>
    </recommendedName>
</protein>
<dbReference type="InterPro" id="IPR041679">
    <property type="entry name" value="DNA2/NAM7-like_C"/>
</dbReference>
<evidence type="ECO:0000259" key="8">
    <source>
        <dbReference type="Pfam" id="PF13087"/>
    </source>
</evidence>
<gene>
    <name evidence="9" type="ORF">FSARC_3064</name>
</gene>
<evidence type="ECO:0000313" key="10">
    <source>
        <dbReference type="Proteomes" id="UP000622797"/>
    </source>
</evidence>
<keyword evidence="2" id="KW-0547">Nucleotide-binding</keyword>
<evidence type="ECO:0000256" key="2">
    <source>
        <dbReference type="ARBA" id="ARBA00022741"/>
    </source>
</evidence>
<keyword evidence="4" id="KW-0347">Helicase</keyword>
<dbReference type="SUPFAM" id="SSF52540">
    <property type="entry name" value="P-loop containing nucleoside triphosphate hydrolases"/>
    <property type="match status" value="1"/>
</dbReference>
<dbReference type="CDD" id="cd18808">
    <property type="entry name" value="SF1_C_Upf1"/>
    <property type="match status" value="1"/>
</dbReference>
<dbReference type="Pfam" id="PF13087">
    <property type="entry name" value="AAA_12"/>
    <property type="match status" value="1"/>
</dbReference>
<name>A0A8H4U4X3_9HYPO</name>
<comment type="similarity">
    <text evidence="1">Belongs to the DNA2/NAM7 helicase family.</text>
</comment>
<proteinExistence type="inferred from homology"/>
<evidence type="ECO:0000256" key="5">
    <source>
        <dbReference type="ARBA" id="ARBA00022840"/>
    </source>
</evidence>
<dbReference type="Pfam" id="PF13086">
    <property type="entry name" value="AAA_11"/>
    <property type="match status" value="1"/>
</dbReference>
<dbReference type="PANTHER" id="PTHR43788">
    <property type="entry name" value="DNA2/NAM7 HELICASE FAMILY MEMBER"/>
    <property type="match status" value="1"/>
</dbReference>
<evidence type="ECO:0008006" key="11">
    <source>
        <dbReference type="Google" id="ProtNLM"/>
    </source>
</evidence>
<sequence length="1074" mass="120043">MSQSTSNPPPSSAPKAKVKASKAPKTPKTPAASKVPAAKSNIAPTMLRPCAVKVDDDNFFGGQGLGMNADIATSLLALRTPDVDSYLALLIDFPLGESNEDNGFGMCHQPDSQTRRASPYNFRRIKVKFPREQIEITYRAAIEDDAAKCPKIKGAKTMSWVDIILKGSHVTVEGFAVPHANPGHSSEKWLRSPASAPVFGDKTLLDFIQQKQFTFLVDQPDATMTSRWSVDSLTPKFSYGYGTNHFWDISKYLEPFHQIKGHQFLPAWGYDNDDSHVTAVTQSQIQDVIWLYQDCLEMALERRSAYFVLKPATLGQSTRYYAVVKIGQDFWDRFNTAWARLSTDYPLQLIIHDGLNDQPEAWKARVLDYPKSIDTMSPHPLNSNDLVLEVMEPTTPRATPKNRVSLEWDLQLHEVKRKVEAVCNFLPSAAPSSLVCGQNAEDSLPGSDYEKLVMSLHRDVMRGQGFWKTMVAQADSVAQLESGMSQSSLDNQGKRMRLETLPLIDLLDGPNAEWVDALMMEALEPDRKRFRRYLSERPLGLGLITGSPGFGKTTAISLATLGMAASVGKVLASGPSHVATDNICARLDVVSHRVTDRYNNGKEQSDRQRRALVVRGFKIKHECDAFKKLLENPELGDEAAPFGTWGVRSKWKLNLSPSFWLLMCLGSSAVRPLHDDDSKALHSLRKSLTERKDVARLLDRVAQKISWEEYVNGKTLGKAELEKLMERIISDADIICTLPSLAHTEKALWNWKLKSARGIVIDEAGNMNRADLCSIWGNTMLPCLLASDERQLAPVVVTLHDQDSSDNFINRFAREGRNSALGFIQGSGWPVYRMRTQLRMAVGQFEICRTTVYSDIDCSYGPSTQVNLPSHHLGHVLEEYIQAIFPYVVPPKPDTLFPLFIDCQRSRCIVDKITHSKRNFDQIKIALDFLCDFVKAKQVNQASILIISPYSAMIESIESFRKRREYEVLRGIRPAYTIDSIQGQEGDMVIVITGTTEAVGPGFTADERRLNVMLSRHKNALLIFGDIKTVSSKGKKAMRIGSPEGEVTFCKPSMLIKVHKMLMDAGRVAKVEVK</sequence>
<keyword evidence="3" id="KW-0378">Hydrolase</keyword>
<dbReference type="InterPro" id="IPR027417">
    <property type="entry name" value="P-loop_NTPase"/>
</dbReference>
<evidence type="ECO:0000256" key="6">
    <source>
        <dbReference type="SAM" id="MobiDB-lite"/>
    </source>
</evidence>
<reference evidence="9" key="1">
    <citation type="journal article" date="2020" name="BMC Genomics">
        <title>Correction to: Identification and distribution of gene clusters required for synthesis of sphingolipid metabolism inhibitors in diverse species of the filamentous fungus Fusarium.</title>
        <authorList>
            <person name="Kim H.S."/>
            <person name="Lohmar J.M."/>
            <person name="Busman M."/>
            <person name="Brown D.W."/>
            <person name="Naumann T.A."/>
            <person name="Divon H.H."/>
            <person name="Lysoe E."/>
            <person name="Uhlig S."/>
            <person name="Proctor R.H."/>
        </authorList>
    </citation>
    <scope>NUCLEOTIDE SEQUENCE</scope>
    <source>
        <strain evidence="9">NRRL 20472</strain>
    </source>
</reference>
<keyword evidence="10" id="KW-1185">Reference proteome</keyword>
<feature type="domain" description="DNA2/NAM7 helicase-like C-terminal" evidence="8">
    <location>
        <begin position="898"/>
        <end position="1027"/>
    </location>
</feature>
<feature type="region of interest" description="Disordered" evidence="6">
    <location>
        <begin position="1"/>
        <end position="37"/>
    </location>
</feature>
<dbReference type="InterPro" id="IPR047187">
    <property type="entry name" value="SF1_C_Upf1"/>
</dbReference>
<evidence type="ECO:0000256" key="1">
    <source>
        <dbReference type="ARBA" id="ARBA00007913"/>
    </source>
</evidence>
<evidence type="ECO:0000313" key="9">
    <source>
        <dbReference type="EMBL" id="KAF4969787.1"/>
    </source>
</evidence>
<evidence type="ECO:0000256" key="4">
    <source>
        <dbReference type="ARBA" id="ARBA00022806"/>
    </source>
</evidence>
<keyword evidence="5" id="KW-0067">ATP-binding</keyword>
<evidence type="ECO:0000256" key="3">
    <source>
        <dbReference type="ARBA" id="ARBA00022801"/>
    </source>
</evidence>
<feature type="compositionally biased region" description="Low complexity" evidence="6">
    <location>
        <begin position="23"/>
        <end position="37"/>
    </location>
</feature>
<dbReference type="Gene3D" id="3.40.50.300">
    <property type="entry name" value="P-loop containing nucleotide triphosphate hydrolases"/>
    <property type="match status" value="2"/>
</dbReference>
<evidence type="ECO:0000259" key="7">
    <source>
        <dbReference type="Pfam" id="PF13086"/>
    </source>
</evidence>
<dbReference type="GO" id="GO:0005524">
    <property type="term" value="F:ATP binding"/>
    <property type="evidence" value="ECO:0007669"/>
    <property type="project" value="UniProtKB-KW"/>
</dbReference>
<dbReference type="OrthoDB" id="6513042at2759"/>
<dbReference type="Proteomes" id="UP000622797">
    <property type="component" value="Unassembled WGS sequence"/>
</dbReference>
<dbReference type="GO" id="GO:0016787">
    <property type="term" value="F:hydrolase activity"/>
    <property type="evidence" value="ECO:0007669"/>
    <property type="project" value="UniProtKB-KW"/>
</dbReference>
<reference evidence="9" key="2">
    <citation type="submission" date="2020-05" db="EMBL/GenBank/DDBJ databases">
        <authorList>
            <person name="Kim H.-S."/>
            <person name="Proctor R.H."/>
            <person name="Brown D.W."/>
        </authorList>
    </citation>
    <scope>NUCLEOTIDE SEQUENCE</scope>
    <source>
        <strain evidence="9">NRRL 20472</strain>
    </source>
</reference>
<dbReference type="EMBL" id="JABEXW010000150">
    <property type="protein sequence ID" value="KAF4969787.1"/>
    <property type="molecule type" value="Genomic_DNA"/>
</dbReference>
<comment type="caution">
    <text evidence="9">The sequence shown here is derived from an EMBL/GenBank/DDBJ whole genome shotgun (WGS) entry which is preliminary data.</text>
</comment>
<dbReference type="AlphaFoldDB" id="A0A8H4U4X3"/>